<keyword evidence="9" id="KW-0472">Membrane</keyword>
<keyword evidence="2" id="KW-0813">Transport</keyword>
<dbReference type="Proteomes" id="UP000199034">
    <property type="component" value="Unassembled WGS sequence"/>
</dbReference>
<dbReference type="CDD" id="cd18550">
    <property type="entry name" value="ABC_6TM_exporter_like"/>
    <property type="match status" value="1"/>
</dbReference>
<dbReference type="InterPro" id="IPR011527">
    <property type="entry name" value="ABC1_TM_dom"/>
</dbReference>
<gene>
    <name evidence="11" type="ORF">SAMN05421872_106205</name>
</gene>
<dbReference type="STRING" id="1045774.SAMN05421872_106205"/>
<keyword evidence="6" id="KW-0547">Nucleotide-binding</keyword>
<dbReference type="Gene3D" id="3.40.50.300">
    <property type="entry name" value="P-loop containing nucleotide triphosphate hydrolases"/>
    <property type="match status" value="1"/>
</dbReference>
<dbReference type="PROSITE" id="PS50929">
    <property type="entry name" value="ABC_TM1F"/>
    <property type="match status" value="1"/>
</dbReference>
<dbReference type="Gene3D" id="1.20.1560.10">
    <property type="entry name" value="ABC transporter type 1, transmembrane domain"/>
    <property type="match status" value="1"/>
</dbReference>
<evidence type="ECO:0000313" key="11">
    <source>
        <dbReference type="EMBL" id="SDD17942.1"/>
    </source>
</evidence>
<evidence type="ECO:0000256" key="10">
    <source>
        <dbReference type="ARBA" id="ARBA00023455"/>
    </source>
</evidence>
<keyword evidence="8" id="KW-1133">Transmembrane helix</keyword>
<dbReference type="Pfam" id="PF00664">
    <property type="entry name" value="ABC_membrane"/>
    <property type="match status" value="1"/>
</dbReference>
<evidence type="ECO:0000256" key="7">
    <source>
        <dbReference type="ARBA" id="ARBA00022840"/>
    </source>
</evidence>
<evidence type="ECO:0000256" key="2">
    <source>
        <dbReference type="ARBA" id="ARBA00022448"/>
    </source>
</evidence>
<keyword evidence="5" id="KW-0812">Transmembrane</keyword>
<proteinExistence type="inferred from homology"/>
<dbReference type="PANTHER" id="PTHR43394:SF1">
    <property type="entry name" value="ATP-BINDING CASSETTE SUB-FAMILY B MEMBER 10, MITOCHONDRIAL"/>
    <property type="match status" value="1"/>
</dbReference>
<dbReference type="GO" id="GO:0016887">
    <property type="term" value="F:ATP hydrolysis activity"/>
    <property type="evidence" value="ECO:0007669"/>
    <property type="project" value="InterPro"/>
</dbReference>
<dbReference type="InterPro" id="IPR036640">
    <property type="entry name" value="ABC1_TM_sf"/>
</dbReference>
<dbReference type="InterPro" id="IPR017871">
    <property type="entry name" value="ABC_transporter-like_CS"/>
</dbReference>
<dbReference type="SMART" id="SM00382">
    <property type="entry name" value="AAA"/>
    <property type="match status" value="1"/>
</dbReference>
<reference evidence="11 12" key="1">
    <citation type="submission" date="2016-10" db="EMBL/GenBank/DDBJ databases">
        <authorList>
            <person name="de Groot N.N."/>
        </authorList>
    </citation>
    <scope>NUCLEOTIDE SEQUENCE [LARGE SCALE GENOMIC DNA]</scope>
    <source>
        <strain evidence="11 12">CGMCC 4.6858</strain>
    </source>
</reference>
<name>A0A1G6SLZ3_9ACTN</name>
<dbReference type="AlphaFoldDB" id="A0A1G6SLZ3"/>
<dbReference type="GO" id="GO:0015421">
    <property type="term" value="F:ABC-type oligopeptide transporter activity"/>
    <property type="evidence" value="ECO:0007669"/>
    <property type="project" value="TreeGrafter"/>
</dbReference>
<dbReference type="PROSITE" id="PS00211">
    <property type="entry name" value="ABC_TRANSPORTER_1"/>
    <property type="match status" value="1"/>
</dbReference>
<dbReference type="PROSITE" id="PS50893">
    <property type="entry name" value="ABC_TRANSPORTER_2"/>
    <property type="match status" value="1"/>
</dbReference>
<dbReference type="Pfam" id="PF00005">
    <property type="entry name" value="ABC_tran"/>
    <property type="match status" value="1"/>
</dbReference>
<accession>A0A1G6SLZ3</accession>
<dbReference type="GO" id="GO:0005524">
    <property type="term" value="F:ATP binding"/>
    <property type="evidence" value="ECO:0007669"/>
    <property type="project" value="UniProtKB-KW"/>
</dbReference>
<evidence type="ECO:0000256" key="1">
    <source>
        <dbReference type="ARBA" id="ARBA00004429"/>
    </source>
</evidence>
<dbReference type="InterPro" id="IPR003593">
    <property type="entry name" value="AAA+_ATPase"/>
</dbReference>
<sequence length="636" mass="68175">MSGMYGAGTAWRNLRADRSVVDNRIEARTVRRVVGFARPHRGLIAVFLLLTVIDASTVVVTPLLVQRVVDDGILAGNSGLVTTLALAMAGFALFSAVLSVLSGWLSSRIGEGLIFDLRTRVFAHVQRQSLAFFTRTQTGALVSRLNNDVIGAQRAFTSTLSSTVSNSIAVVVVGITMLALSWQVTLLCLAMFPLLFLVSRFVSGRLAGLTRQQMDGNADLGTVMTERFNVGGAMLLKLFGRRREEDELFAVKAARVRDLGIRISLITRLFGASMMAVPALAAALVYGVGGHLAISGTLTVGTLLALATLLLRLLGPLQGLSNVRIDVMTALVSFERVFEVLDLPSLIQERHGATRLPATASRLELEHVDFTYPRADDVSLASLEGIARVESREHTQVLHDVTFVADSGQMVALVGPSGAGKTTVTHLVARLYDPTAGTVRVDGHDVRDVSLQSLEDVVGYVTQDAHMFHDTIRGNLLYARPGATDDEVWAALEAAQIAGLVRALPDGLGTVVGDRGYRLSGGERQRLAIARLLLKSPSIVILDEATAHLDSESEASVQRALDAALAGRTSLVIAHRLSTVRNADLILVLEDGRIVQSGTHLELLAQGGLYADLYRTQFVEDDGAPPDAVEAVWGTV</sequence>
<evidence type="ECO:0000256" key="5">
    <source>
        <dbReference type="ARBA" id="ARBA00022692"/>
    </source>
</evidence>
<dbReference type="SUPFAM" id="SSF52540">
    <property type="entry name" value="P-loop containing nucleoside triphosphate hydrolases"/>
    <property type="match status" value="1"/>
</dbReference>
<dbReference type="GO" id="GO:0005886">
    <property type="term" value="C:plasma membrane"/>
    <property type="evidence" value="ECO:0007669"/>
    <property type="project" value="UniProtKB-SubCell"/>
</dbReference>
<keyword evidence="12" id="KW-1185">Reference proteome</keyword>
<comment type="subcellular location">
    <subcellularLocation>
        <location evidence="1">Cell inner membrane</location>
        <topology evidence="1">Multi-pass membrane protein</topology>
    </subcellularLocation>
</comment>
<evidence type="ECO:0000256" key="3">
    <source>
        <dbReference type="ARBA" id="ARBA00022475"/>
    </source>
</evidence>
<dbReference type="FunFam" id="3.40.50.300:FF:000221">
    <property type="entry name" value="Multidrug ABC transporter ATP-binding protein"/>
    <property type="match status" value="1"/>
</dbReference>
<keyword evidence="4" id="KW-0997">Cell inner membrane</keyword>
<evidence type="ECO:0000256" key="4">
    <source>
        <dbReference type="ARBA" id="ARBA00022519"/>
    </source>
</evidence>
<organism evidence="11 12">
    <name type="scientific">Nocardioides lianchengensis</name>
    <dbReference type="NCBI Taxonomy" id="1045774"/>
    <lineage>
        <taxon>Bacteria</taxon>
        <taxon>Bacillati</taxon>
        <taxon>Actinomycetota</taxon>
        <taxon>Actinomycetes</taxon>
        <taxon>Propionibacteriales</taxon>
        <taxon>Nocardioidaceae</taxon>
        <taxon>Nocardioides</taxon>
    </lineage>
</organism>
<dbReference type="EMBL" id="FMZM01000006">
    <property type="protein sequence ID" value="SDD17942.1"/>
    <property type="molecule type" value="Genomic_DNA"/>
</dbReference>
<evidence type="ECO:0000256" key="9">
    <source>
        <dbReference type="ARBA" id="ARBA00023136"/>
    </source>
</evidence>
<keyword evidence="3" id="KW-1003">Cell membrane</keyword>
<dbReference type="InterPro" id="IPR003439">
    <property type="entry name" value="ABC_transporter-like_ATP-bd"/>
</dbReference>
<dbReference type="InterPro" id="IPR027417">
    <property type="entry name" value="P-loop_NTPase"/>
</dbReference>
<evidence type="ECO:0000256" key="6">
    <source>
        <dbReference type="ARBA" id="ARBA00022741"/>
    </source>
</evidence>
<protein>
    <submittedName>
        <fullName evidence="11">ATP-binding cassette, subfamily B</fullName>
    </submittedName>
</protein>
<dbReference type="SUPFAM" id="SSF90123">
    <property type="entry name" value="ABC transporter transmembrane region"/>
    <property type="match status" value="1"/>
</dbReference>
<comment type="similarity">
    <text evidence="10">Belongs to the ABC transporter superfamily. Siderophore-Fe(3+) uptake transporter (SIUT) (TC 3.A.1.21) family.</text>
</comment>
<evidence type="ECO:0000313" key="12">
    <source>
        <dbReference type="Proteomes" id="UP000199034"/>
    </source>
</evidence>
<evidence type="ECO:0000256" key="8">
    <source>
        <dbReference type="ARBA" id="ARBA00022989"/>
    </source>
</evidence>
<dbReference type="InterPro" id="IPR039421">
    <property type="entry name" value="Type_1_exporter"/>
</dbReference>
<keyword evidence="7 11" id="KW-0067">ATP-binding</keyword>
<dbReference type="PANTHER" id="PTHR43394">
    <property type="entry name" value="ATP-DEPENDENT PERMEASE MDL1, MITOCHONDRIAL"/>
    <property type="match status" value="1"/>
</dbReference>